<evidence type="ECO:0000313" key="2">
    <source>
        <dbReference type="EMBL" id="KAF8786037.1"/>
    </source>
</evidence>
<protein>
    <submittedName>
        <fullName evidence="2">Uncharacterized protein</fullName>
    </submittedName>
</protein>
<reference evidence="2" key="2">
    <citation type="submission" date="2020-06" db="EMBL/GenBank/DDBJ databases">
        <authorList>
            <person name="Sheffer M."/>
        </authorList>
    </citation>
    <scope>NUCLEOTIDE SEQUENCE</scope>
</reference>
<feature type="region of interest" description="Disordered" evidence="1">
    <location>
        <begin position="1"/>
        <end position="23"/>
    </location>
</feature>
<keyword evidence="3" id="KW-1185">Reference proteome</keyword>
<accession>A0A8T0F4E0</accession>
<dbReference type="AlphaFoldDB" id="A0A8T0F4E0"/>
<proteinExistence type="predicted"/>
<evidence type="ECO:0000313" key="3">
    <source>
        <dbReference type="Proteomes" id="UP000807504"/>
    </source>
</evidence>
<feature type="compositionally biased region" description="Basic and acidic residues" evidence="1">
    <location>
        <begin position="1"/>
        <end position="15"/>
    </location>
</feature>
<dbReference type="EMBL" id="JABXBU010000030">
    <property type="protein sequence ID" value="KAF8786037.1"/>
    <property type="molecule type" value="Genomic_DNA"/>
</dbReference>
<dbReference type="Proteomes" id="UP000807504">
    <property type="component" value="Unassembled WGS sequence"/>
</dbReference>
<reference evidence="2" key="1">
    <citation type="journal article" date="2020" name="bioRxiv">
        <title>Chromosome-level reference genome of the European wasp spider Argiope bruennichi: a resource for studies on range expansion and evolutionary adaptation.</title>
        <authorList>
            <person name="Sheffer M.M."/>
            <person name="Hoppe A."/>
            <person name="Krehenwinkel H."/>
            <person name="Uhl G."/>
            <person name="Kuss A.W."/>
            <person name="Jensen L."/>
            <person name="Jensen C."/>
            <person name="Gillespie R.G."/>
            <person name="Hoff K.J."/>
            <person name="Prost S."/>
        </authorList>
    </citation>
    <scope>NUCLEOTIDE SEQUENCE</scope>
</reference>
<comment type="caution">
    <text evidence="2">The sequence shown here is derived from an EMBL/GenBank/DDBJ whole genome shotgun (WGS) entry which is preliminary data.</text>
</comment>
<sequence length="131" mass="14734">MQDEENAQKFKEHSCDQSPSMGYGRQHPVCRRLWIYNIVVTQSRAVPRHHKFFQKPSRELCLKENLPSQSTTSDLFSTIWLGYTAESPRLLRGSLPIVLYDNALCHVALDLQVLGGVGTPSPDMSPCGCSK</sequence>
<name>A0A8T0F4E0_ARGBR</name>
<gene>
    <name evidence="2" type="ORF">HNY73_011513</name>
</gene>
<evidence type="ECO:0000256" key="1">
    <source>
        <dbReference type="SAM" id="MobiDB-lite"/>
    </source>
</evidence>
<organism evidence="2 3">
    <name type="scientific">Argiope bruennichi</name>
    <name type="common">Wasp spider</name>
    <name type="synonym">Aranea bruennichi</name>
    <dbReference type="NCBI Taxonomy" id="94029"/>
    <lineage>
        <taxon>Eukaryota</taxon>
        <taxon>Metazoa</taxon>
        <taxon>Ecdysozoa</taxon>
        <taxon>Arthropoda</taxon>
        <taxon>Chelicerata</taxon>
        <taxon>Arachnida</taxon>
        <taxon>Araneae</taxon>
        <taxon>Araneomorphae</taxon>
        <taxon>Entelegynae</taxon>
        <taxon>Araneoidea</taxon>
        <taxon>Araneidae</taxon>
        <taxon>Argiope</taxon>
    </lineage>
</organism>